<proteinExistence type="predicted"/>
<dbReference type="InParanoid" id="B0CSR3"/>
<dbReference type="InterPro" id="IPR033464">
    <property type="entry name" value="CSN8_PSD8_EIF3K"/>
</dbReference>
<dbReference type="OrthoDB" id="5351233at2759"/>
<feature type="region of interest" description="Disordered" evidence="1">
    <location>
        <begin position="1"/>
        <end position="43"/>
    </location>
</feature>
<keyword evidence="4" id="KW-1185">Reference proteome</keyword>
<dbReference type="HOGENOM" id="CLU_094291_0_0_1"/>
<organism evidence="4">
    <name type="scientific">Laccaria bicolor (strain S238N-H82 / ATCC MYA-4686)</name>
    <name type="common">Bicoloured deceiver</name>
    <name type="synonym">Laccaria laccata var. bicolor</name>
    <dbReference type="NCBI Taxonomy" id="486041"/>
    <lineage>
        <taxon>Eukaryota</taxon>
        <taxon>Fungi</taxon>
        <taxon>Dikarya</taxon>
        <taxon>Basidiomycota</taxon>
        <taxon>Agaricomycotina</taxon>
        <taxon>Agaricomycetes</taxon>
        <taxon>Agaricomycetidae</taxon>
        <taxon>Agaricales</taxon>
        <taxon>Agaricineae</taxon>
        <taxon>Hydnangiaceae</taxon>
        <taxon>Laccaria</taxon>
    </lineage>
</organism>
<evidence type="ECO:0000313" key="4">
    <source>
        <dbReference type="Proteomes" id="UP000001194"/>
    </source>
</evidence>
<accession>B0CSR3</accession>
<name>B0CSR3_LACBS</name>
<dbReference type="STRING" id="486041.B0CSR3"/>
<gene>
    <name evidence="3" type="ORF">LACBIDRAFT_306107</name>
</gene>
<dbReference type="EMBL" id="DS547092">
    <property type="protein sequence ID" value="EDR14891.1"/>
    <property type="molecule type" value="Genomic_DNA"/>
</dbReference>
<dbReference type="KEGG" id="lbc:LACBIDRAFT_306107"/>
<dbReference type="AlphaFoldDB" id="B0CSR3"/>
<evidence type="ECO:0000313" key="3">
    <source>
        <dbReference type="EMBL" id="EDR14891.1"/>
    </source>
</evidence>
<dbReference type="Pfam" id="PF10075">
    <property type="entry name" value="CSN8_PSD8_EIF3K"/>
    <property type="match status" value="1"/>
</dbReference>
<feature type="compositionally biased region" description="Low complexity" evidence="1">
    <location>
        <begin position="21"/>
        <end position="41"/>
    </location>
</feature>
<feature type="domain" description="CSN8/PSMD8/EIF3K" evidence="2">
    <location>
        <begin position="85"/>
        <end position="227"/>
    </location>
</feature>
<evidence type="ECO:0000259" key="2">
    <source>
        <dbReference type="Pfam" id="PF10075"/>
    </source>
</evidence>
<feature type="compositionally biased region" description="Pro residues" evidence="1">
    <location>
        <begin position="1"/>
        <end position="10"/>
    </location>
</feature>
<protein>
    <submittedName>
        <fullName evidence="3">Predicted protein</fullName>
    </submittedName>
</protein>
<dbReference type="RefSeq" id="XP_001875450.1">
    <property type="nucleotide sequence ID" value="XM_001875415.1"/>
</dbReference>
<dbReference type="GeneID" id="6070754"/>
<sequence>MVGPPTPPPTTAAELRDEARTAASTTHPATTAPSTASQPRPDNFQYRFPAIVEATSKKDYKRLIQIAEETDLNANGDRQPTRLLIIAPLVLAYLILDDLAPARYVLARLPENLASLPLTKSLAGLAVSSVNRQHGKVYAQAEHIFSLVAQPDFIDRELASVLASLITAFVAEFRHRTFLLLSKAYTSLPLSLAQTYIGLTAKEIITESDKFGWVYDPSTQMLQPYSKAEPSNKSTITTTPSSLSTFHLVADSVGKLEF</sequence>
<reference evidence="3 4" key="1">
    <citation type="journal article" date="2008" name="Nature">
        <title>The genome of Laccaria bicolor provides insights into mycorrhizal symbiosis.</title>
        <authorList>
            <person name="Martin F."/>
            <person name="Aerts A."/>
            <person name="Ahren D."/>
            <person name="Brun A."/>
            <person name="Danchin E.G.J."/>
            <person name="Duchaussoy F."/>
            <person name="Gibon J."/>
            <person name="Kohler A."/>
            <person name="Lindquist E."/>
            <person name="Pereda V."/>
            <person name="Salamov A."/>
            <person name="Shapiro H.J."/>
            <person name="Wuyts J."/>
            <person name="Blaudez D."/>
            <person name="Buee M."/>
            <person name="Brokstein P."/>
            <person name="Canbaeck B."/>
            <person name="Cohen D."/>
            <person name="Courty P.E."/>
            <person name="Coutinho P.M."/>
            <person name="Delaruelle C."/>
            <person name="Detter J.C."/>
            <person name="Deveau A."/>
            <person name="DiFazio S."/>
            <person name="Duplessis S."/>
            <person name="Fraissinet-Tachet L."/>
            <person name="Lucic E."/>
            <person name="Frey-Klett P."/>
            <person name="Fourrey C."/>
            <person name="Feussner I."/>
            <person name="Gay G."/>
            <person name="Grimwood J."/>
            <person name="Hoegger P.J."/>
            <person name="Jain P."/>
            <person name="Kilaru S."/>
            <person name="Labbe J."/>
            <person name="Lin Y.C."/>
            <person name="Legue V."/>
            <person name="Le Tacon F."/>
            <person name="Marmeisse R."/>
            <person name="Melayah D."/>
            <person name="Montanini B."/>
            <person name="Muratet M."/>
            <person name="Nehls U."/>
            <person name="Niculita-Hirzel H."/>
            <person name="Oudot-Le Secq M.P."/>
            <person name="Peter M."/>
            <person name="Quesneville H."/>
            <person name="Rajashekar B."/>
            <person name="Reich M."/>
            <person name="Rouhier N."/>
            <person name="Schmutz J."/>
            <person name="Yin T."/>
            <person name="Chalot M."/>
            <person name="Henrissat B."/>
            <person name="Kuees U."/>
            <person name="Lucas S."/>
            <person name="Van de Peer Y."/>
            <person name="Podila G.K."/>
            <person name="Polle A."/>
            <person name="Pukkila P.J."/>
            <person name="Richardson P.M."/>
            <person name="Rouze P."/>
            <person name="Sanders I.R."/>
            <person name="Stajich J.E."/>
            <person name="Tunlid A."/>
            <person name="Tuskan G."/>
            <person name="Grigoriev I.V."/>
        </authorList>
    </citation>
    <scope>NUCLEOTIDE SEQUENCE [LARGE SCALE GENOMIC DNA]</scope>
    <source>
        <strain evidence="4">S238N-H82 / ATCC MYA-4686</strain>
    </source>
</reference>
<dbReference type="Proteomes" id="UP000001194">
    <property type="component" value="Unassembled WGS sequence"/>
</dbReference>
<evidence type="ECO:0000256" key="1">
    <source>
        <dbReference type="SAM" id="MobiDB-lite"/>
    </source>
</evidence>